<dbReference type="EMBL" id="JBHTOQ010000022">
    <property type="protein sequence ID" value="MFD1481476.1"/>
    <property type="molecule type" value="Genomic_DNA"/>
</dbReference>
<protein>
    <submittedName>
        <fullName evidence="1">Uncharacterized protein</fullName>
    </submittedName>
</protein>
<dbReference type="Proteomes" id="UP001597302">
    <property type="component" value="Unassembled WGS sequence"/>
</dbReference>
<accession>A0ABW4DYV1</accession>
<reference evidence="2" key="1">
    <citation type="journal article" date="2019" name="Int. J. Syst. Evol. Microbiol.">
        <title>The Global Catalogue of Microorganisms (GCM) 10K type strain sequencing project: providing services to taxonomists for standard genome sequencing and annotation.</title>
        <authorList>
            <consortium name="The Broad Institute Genomics Platform"/>
            <consortium name="The Broad Institute Genome Sequencing Center for Infectious Disease"/>
            <person name="Wu L."/>
            <person name="Ma J."/>
        </authorList>
    </citation>
    <scope>NUCLEOTIDE SEQUENCE [LARGE SCALE GENOMIC DNA]</scope>
    <source>
        <strain evidence="2">CCM 8875</strain>
    </source>
</reference>
<dbReference type="RefSeq" id="WP_165571205.1">
    <property type="nucleotide sequence ID" value="NZ_CBCSAJ010000064.1"/>
</dbReference>
<evidence type="ECO:0000313" key="1">
    <source>
        <dbReference type="EMBL" id="MFD1481476.1"/>
    </source>
</evidence>
<proteinExistence type="predicted"/>
<gene>
    <name evidence="1" type="ORF">ACFQ5P_09220</name>
</gene>
<sequence>MRNPADGPHDAARIVVGSRPALQVAGLLKHAITIKASLTDIEHAIVKDAMGR</sequence>
<evidence type="ECO:0000313" key="2">
    <source>
        <dbReference type="Proteomes" id="UP001597302"/>
    </source>
</evidence>
<name>A0ABW4DYV1_9RHOB</name>
<organism evidence="1 2">
    <name type="scientific">Paracoccus nototheniae</name>
    <dbReference type="NCBI Taxonomy" id="2489002"/>
    <lineage>
        <taxon>Bacteria</taxon>
        <taxon>Pseudomonadati</taxon>
        <taxon>Pseudomonadota</taxon>
        <taxon>Alphaproteobacteria</taxon>
        <taxon>Rhodobacterales</taxon>
        <taxon>Paracoccaceae</taxon>
        <taxon>Paracoccus</taxon>
    </lineage>
</organism>
<keyword evidence="2" id="KW-1185">Reference proteome</keyword>
<comment type="caution">
    <text evidence="1">The sequence shown here is derived from an EMBL/GenBank/DDBJ whole genome shotgun (WGS) entry which is preliminary data.</text>
</comment>